<evidence type="ECO:0000313" key="10">
    <source>
        <dbReference type="RefSeq" id="XP_033533023.1"/>
    </source>
</evidence>
<evidence type="ECO:0000256" key="6">
    <source>
        <dbReference type="SAM" id="MobiDB-lite"/>
    </source>
</evidence>
<sequence>MFSKLPWTNKDSNDSSQPSSDSDESLTTILSTSNERSQLTLLIATCAESMRHRITDTFTDTEPLDTAHQPDNDDALHNPDTDISEDGVNALDAVKEHERRAAELYEPKTMELKEAALADFDAWRDKVFQRVGEAVDLQEEVKEQKEVKRVDTKGESHTQSRLSSQTVAGGKPWVPMEMDVGVNETMVKLYPQTPTPLSELPEEKRALVLHSILLLLLSLEHYVSYSRILLLRLTTSLKLDMDLLAEDEGKTARALLTAALQEMNADGEMKKKKEENKETRHWKVGLASVAGAALIGVTGGLAAPLLAAGIGTVMGGLGLGATAAAGYLGALAGSSVLVGGLFGAYGGRMTGQMMDEYAKEVEDFGFLPIWQSNKTADTGKTADTEKDNRRLRVAIGISGWLTDQDEIIEPWRVLSPSIEGFALRWELEPLLKLGNSMSIMVKSYAWSYARREIIKRTVFATLYAGLWPLNLLKVSRVIDNPFSIAKARSEKAGEVLADALVNHAQGERPVTLIGYSLGARVIFKCLIALAERKAFGLVESVVLLGAPTPSDSADWRKMRAVVAGRLINVYSDNDYTLAFLYRSSSIQFGIAGLQAIQGVKGVENVDVSEMVSGHTAYRYLTGKILQRVGFEDISVAETEREEKELQEVRAREEAERQEKEKQSKPVDEIAEEEARDIERKAEQKSQETLMSRATENLSLNENGEGVRRGTK</sequence>
<accession>A0A6G1G089</accession>
<evidence type="ECO:0000256" key="5">
    <source>
        <dbReference type="ARBA" id="ARBA00023136"/>
    </source>
</evidence>
<proteinExistence type="inferred from homology"/>
<dbReference type="OrthoDB" id="277931at2759"/>
<organism evidence="8">
    <name type="scientific">Eremomyces bilateralis CBS 781.70</name>
    <dbReference type="NCBI Taxonomy" id="1392243"/>
    <lineage>
        <taxon>Eukaryota</taxon>
        <taxon>Fungi</taxon>
        <taxon>Dikarya</taxon>
        <taxon>Ascomycota</taxon>
        <taxon>Pezizomycotina</taxon>
        <taxon>Dothideomycetes</taxon>
        <taxon>Dothideomycetes incertae sedis</taxon>
        <taxon>Eremomycetales</taxon>
        <taxon>Eremomycetaceae</taxon>
        <taxon>Eremomyces</taxon>
    </lineage>
</organism>
<dbReference type="InterPro" id="IPR029058">
    <property type="entry name" value="AB_hydrolase_fold"/>
</dbReference>
<dbReference type="PANTHER" id="PTHR17920">
    <property type="entry name" value="TRANSMEMBRANE AND COILED-COIL DOMAIN-CONTAINING PROTEIN 4 TMCO4"/>
    <property type="match status" value="1"/>
</dbReference>
<feature type="compositionally biased region" description="Basic and acidic residues" evidence="6">
    <location>
        <begin position="68"/>
        <end position="80"/>
    </location>
</feature>
<reference evidence="8 10" key="1">
    <citation type="submission" date="2020-01" db="EMBL/GenBank/DDBJ databases">
        <authorList>
            <consortium name="DOE Joint Genome Institute"/>
            <person name="Haridas S."/>
            <person name="Albert R."/>
            <person name="Binder M."/>
            <person name="Bloem J."/>
            <person name="Labutti K."/>
            <person name="Salamov A."/>
            <person name="Andreopoulos B."/>
            <person name="Baker S.E."/>
            <person name="Barry K."/>
            <person name="Bills G."/>
            <person name="Bluhm B.H."/>
            <person name="Cannon C."/>
            <person name="Castanera R."/>
            <person name="Culley D.E."/>
            <person name="Daum C."/>
            <person name="Ezra D."/>
            <person name="Gonzalez J.B."/>
            <person name="Henrissat B."/>
            <person name="Kuo A."/>
            <person name="Liang C."/>
            <person name="Lipzen A."/>
            <person name="Lutzoni F."/>
            <person name="Magnuson J."/>
            <person name="Mondo S."/>
            <person name="Nolan M."/>
            <person name="Ohm R."/>
            <person name="Pangilinan J."/>
            <person name="Park H.-J."/>
            <person name="Ramirez L."/>
            <person name="Alfaro M."/>
            <person name="Sun H."/>
            <person name="Tritt A."/>
            <person name="Yoshinaga Y."/>
            <person name="Zwiers L.-H."/>
            <person name="Turgeon B.G."/>
            <person name="Goodwin S.B."/>
            <person name="Spatafora J.W."/>
            <person name="Crous P.W."/>
            <person name="Grigoriev I.V."/>
        </authorList>
    </citation>
    <scope>NUCLEOTIDE SEQUENCE</scope>
    <source>
        <strain evidence="8 10">CBS 781.70</strain>
    </source>
</reference>
<dbReference type="RefSeq" id="XP_033533023.1">
    <property type="nucleotide sequence ID" value="XM_033676523.1"/>
</dbReference>
<evidence type="ECO:0000256" key="7">
    <source>
        <dbReference type="SAM" id="Phobius"/>
    </source>
</evidence>
<dbReference type="SUPFAM" id="SSF53474">
    <property type="entry name" value="alpha/beta-Hydrolases"/>
    <property type="match status" value="1"/>
</dbReference>
<evidence type="ECO:0000256" key="3">
    <source>
        <dbReference type="ARBA" id="ARBA00022692"/>
    </source>
</evidence>
<evidence type="ECO:0000313" key="8">
    <source>
        <dbReference type="EMBL" id="KAF1811392.1"/>
    </source>
</evidence>
<keyword evidence="9" id="KW-1185">Reference proteome</keyword>
<feature type="transmembrane region" description="Helical" evidence="7">
    <location>
        <begin position="327"/>
        <end position="345"/>
    </location>
</feature>
<feature type="compositionally biased region" description="Polar residues" evidence="6">
    <location>
        <begin position="686"/>
        <end position="701"/>
    </location>
</feature>
<feature type="region of interest" description="Disordered" evidence="6">
    <location>
        <begin position="1"/>
        <end position="31"/>
    </location>
</feature>
<evidence type="ECO:0000256" key="2">
    <source>
        <dbReference type="ARBA" id="ARBA00009824"/>
    </source>
</evidence>
<dbReference type="PANTHER" id="PTHR17920:SF22">
    <property type="entry name" value="DUF726 DOMAIN PROTEIN (AFU_ORTHOLOGUE AFUA_2G12860)"/>
    <property type="match status" value="1"/>
</dbReference>
<feature type="compositionally biased region" description="Basic and acidic residues" evidence="6">
    <location>
        <begin position="641"/>
        <end position="667"/>
    </location>
</feature>
<dbReference type="Proteomes" id="UP000504638">
    <property type="component" value="Unplaced"/>
</dbReference>
<evidence type="ECO:0000256" key="4">
    <source>
        <dbReference type="ARBA" id="ARBA00022989"/>
    </source>
</evidence>
<feature type="transmembrane region" description="Helical" evidence="7">
    <location>
        <begin position="284"/>
        <end position="307"/>
    </location>
</feature>
<gene>
    <name evidence="8 10" type="ORF">P152DRAFT_399587</name>
</gene>
<name>A0A6G1G089_9PEZI</name>
<evidence type="ECO:0000256" key="1">
    <source>
        <dbReference type="ARBA" id="ARBA00004141"/>
    </source>
</evidence>
<keyword evidence="3 7" id="KW-0812">Transmembrane</keyword>
<dbReference type="GO" id="GO:0016020">
    <property type="term" value="C:membrane"/>
    <property type="evidence" value="ECO:0007669"/>
    <property type="project" value="UniProtKB-SubCell"/>
</dbReference>
<comment type="subcellular location">
    <subcellularLocation>
        <location evidence="1">Membrane</location>
        <topology evidence="1">Multi-pass membrane protein</topology>
    </subcellularLocation>
</comment>
<dbReference type="GeneID" id="54417093"/>
<dbReference type="InterPro" id="IPR007941">
    <property type="entry name" value="DUF726"/>
</dbReference>
<feature type="region of interest" description="Disordered" evidence="6">
    <location>
        <begin position="641"/>
        <end position="711"/>
    </location>
</feature>
<feature type="compositionally biased region" description="Basic and acidic residues" evidence="6">
    <location>
        <begin position="676"/>
        <end position="685"/>
    </location>
</feature>
<reference evidence="10" key="3">
    <citation type="submission" date="2025-04" db="UniProtKB">
        <authorList>
            <consortium name="RefSeq"/>
        </authorList>
    </citation>
    <scope>IDENTIFICATION</scope>
    <source>
        <strain evidence="10">CBS 781.70</strain>
    </source>
</reference>
<dbReference type="AlphaFoldDB" id="A0A6G1G089"/>
<keyword evidence="5 7" id="KW-0472">Membrane</keyword>
<keyword evidence="4 7" id="KW-1133">Transmembrane helix</keyword>
<protein>
    <submittedName>
        <fullName evidence="8 10">DUF726-domain-containing protein</fullName>
    </submittedName>
</protein>
<feature type="region of interest" description="Disordered" evidence="6">
    <location>
        <begin position="60"/>
        <end position="85"/>
    </location>
</feature>
<reference evidence="10" key="2">
    <citation type="submission" date="2020-04" db="EMBL/GenBank/DDBJ databases">
        <authorList>
            <consortium name="NCBI Genome Project"/>
        </authorList>
    </citation>
    <scope>NUCLEOTIDE SEQUENCE</scope>
    <source>
        <strain evidence="10">CBS 781.70</strain>
    </source>
</reference>
<feature type="region of interest" description="Disordered" evidence="6">
    <location>
        <begin position="148"/>
        <end position="168"/>
    </location>
</feature>
<evidence type="ECO:0000313" key="9">
    <source>
        <dbReference type="Proteomes" id="UP000504638"/>
    </source>
</evidence>
<dbReference type="Gene3D" id="3.40.50.1820">
    <property type="entry name" value="alpha/beta hydrolase"/>
    <property type="match status" value="1"/>
</dbReference>
<dbReference type="EMBL" id="ML975162">
    <property type="protein sequence ID" value="KAF1811392.1"/>
    <property type="molecule type" value="Genomic_DNA"/>
</dbReference>
<dbReference type="Pfam" id="PF05277">
    <property type="entry name" value="DUF726"/>
    <property type="match status" value="1"/>
</dbReference>
<feature type="compositionally biased region" description="Basic and acidic residues" evidence="6">
    <location>
        <begin position="148"/>
        <end position="158"/>
    </location>
</feature>
<comment type="similarity">
    <text evidence="2">Belongs to the TMCO4 family.</text>
</comment>